<protein>
    <submittedName>
        <fullName evidence="1">Uncharacterized protein</fullName>
    </submittedName>
</protein>
<dbReference type="EMBL" id="CP060412">
    <property type="protein sequence ID" value="QNK00745.1"/>
    <property type="molecule type" value="Genomic_DNA"/>
</dbReference>
<dbReference type="AlphaFoldDB" id="A0A7G8Q1T7"/>
<gene>
    <name evidence="1" type="ORF">H8F01_16885</name>
</gene>
<accession>A0A7G8Q1T7</accession>
<dbReference type="Proteomes" id="UP000515873">
    <property type="component" value="Chromosome"/>
</dbReference>
<keyword evidence="2" id="KW-1185">Reference proteome</keyword>
<dbReference type="RefSeq" id="WP_187056217.1">
    <property type="nucleotide sequence ID" value="NZ_CP060412.1"/>
</dbReference>
<evidence type="ECO:0000313" key="2">
    <source>
        <dbReference type="Proteomes" id="UP000515873"/>
    </source>
</evidence>
<dbReference type="KEGG" id="dtl:H8F01_16885"/>
<proteinExistence type="predicted"/>
<evidence type="ECO:0000313" key="1">
    <source>
        <dbReference type="EMBL" id="QNK00745.1"/>
    </source>
</evidence>
<name>A0A7G8Q1T7_9GAMM</name>
<sequence length="46" mass="5191">MPARNWQPGGAEAQGLLLERFLSRATRDDVFFQDIGITPWREVASS</sequence>
<reference evidence="1 2" key="1">
    <citation type="submission" date="2020-08" db="EMBL/GenBank/DDBJ databases">
        <title>Dyella sp. G9 isolated from forest soil.</title>
        <authorList>
            <person name="Fu J."/>
            <person name="Qiu L."/>
        </authorList>
    </citation>
    <scope>NUCLEOTIDE SEQUENCE [LARGE SCALE GENOMIC DNA]</scope>
    <source>
        <strain evidence="1 2">G9</strain>
    </source>
</reference>
<organism evidence="1 2">
    <name type="scientific">Dyella telluris</name>
    <dbReference type="NCBI Taxonomy" id="2763498"/>
    <lineage>
        <taxon>Bacteria</taxon>
        <taxon>Pseudomonadati</taxon>
        <taxon>Pseudomonadota</taxon>
        <taxon>Gammaproteobacteria</taxon>
        <taxon>Lysobacterales</taxon>
        <taxon>Rhodanobacteraceae</taxon>
        <taxon>Dyella</taxon>
    </lineage>
</organism>